<proteinExistence type="predicted"/>
<evidence type="ECO:0000256" key="1">
    <source>
        <dbReference type="SAM" id="MobiDB-lite"/>
    </source>
</evidence>
<protein>
    <submittedName>
        <fullName evidence="3">Uncharacterized protein</fullName>
    </submittedName>
</protein>
<dbReference type="AlphaFoldDB" id="A0ABD0WJL7"/>
<feature type="compositionally biased region" description="Polar residues" evidence="1">
    <location>
        <begin position="29"/>
        <end position="47"/>
    </location>
</feature>
<sequence>MELLRSALLIFFINTVFTKPFGRPGQHVYNASHSLQGFNTHTQKSPKNSYSSESSESNTSSESTIDACSGDSSSGDSFSRDSSSRDSFSRDSSSGDSSSGDYCFSHRE</sequence>
<feature type="compositionally biased region" description="Low complexity" evidence="1">
    <location>
        <begin position="48"/>
        <end position="77"/>
    </location>
</feature>
<accession>A0ABD0WJL7</accession>
<name>A0ABD0WJL7_UMBPY</name>
<evidence type="ECO:0000313" key="3">
    <source>
        <dbReference type="EMBL" id="KAL0965726.1"/>
    </source>
</evidence>
<dbReference type="Proteomes" id="UP001557470">
    <property type="component" value="Unassembled WGS sequence"/>
</dbReference>
<keyword evidence="4" id="KW-1185">Reference proteome</keyword>
<evidence type="ECO:0000256" key="2">
    <source>
        <dbReference type="SAM" id="SignalP"/>
    </source>
</evidence>
<feature type="compositionally biased region" description="Basic and acidic residues" evidence="1">
    <location>
        <begin position="78"/>
        <end position="89"/>
    </location>
</feature>
<feature type="signal peptide" evidence="2">
    <location>
        <begin position="1"/>
        <end position="18"/>
    </location>
</feature>
<feature type="region of interest" description="Disordered" evidence="1">
    <location>
        <begin position="28"/>
        <end position="108"/>
    </location>
</feature>
<keyword evidence="2" id="KW-0732">Signal</keyword>
<reference evidence="3 4" key="1">
    <citation type="submission" date="2024-06" db="EMBL/GenBank/DDBJ databases">
        <authorList>
            <person name="Pan Q."/>
            <person name="Wen M."/>
            <person name="Jouanno E."/>
            <person name="Zahm M."/>
            <person name="Klopp C."/>
            <person name="Cabau C."/>
            <person name="Louis A."/>
            <person name="Berthelot C."/>
            <person name="Parey E."/>
            <person name="Roest Crollius H."/>
            <person name="Montfort J."/>
            <person name="Robinson-Rechavi M."/>
            <person name="Bouchez O."/>
            <person name="Lampietro C."/>
            <person name="Lopez Roques C."/>
            <person name="Donnadieu C."/>
            <person name="Postlethwait J."/>
            <person name="Bobe J."/>
            <person name="Verreycken H."/>
            <person name="Guiguen Y."/>
        </authorList>
    </citation>
    <scope>NUCLEOTIDE SEQUENCE [LARGE SCALE GENOMIC DNA]</scope>
    <source>
        <strain evidence="3">Up_M1</strain>
        <tissue evidence="3">Testis</tissue>
    </source>
</reference>
<dbReference type="EMBL" id="JAGEUA010000009">
    <property type="protein sequence ID" value="KAL0965726.1"/>
    <property type="molecule type" value="Genomic_DNA"/>
</dbReference>
<comment type="caution">
    <text evidence="3">The sequence shown here is derived from an EMBL/GenBank/DDBJ whole genome shotgun (WGS) entry which is preliminary data.</text>
</comment>
<feature type="compositionally biased region" description="Low complexity" evidence="1">
    <location>
        <begin position="90"/>
        <end position="101"/>
    </location>
</feature>
<organism evidence="3 4">
    <name type="scientific">Umbra pygmaea</name>
    <name type="common">Eastern mudminnow</name>
    <dbReference type="NCBI Taxonomy" id="75934"/>
    <lineage>
        <taxon>Eukaryota</taxon>
        <taxon>Metazoa</taxon>
        <taxon>Chordata</taxon>
        <taxon>Craniata</taxon>
        <taxon>Vertebrata</taxon>
        <taxon>Euteleostomi</taxon>
        <taxon>Actinopterygii</taxon>
        <taxon>Neopterygii</taxon>
        <taxon>Teleostei</taxon>
        <taxon>Protacanthopterygii</taxon>
        <taxon>Esociformes</taxon>
        <taxon>Umbridae</taxon>
        <taxon>Umbra</taxon>
    </lineage>
</organism>
<gene>
    <name evidence="3" type="ORF">UPYG_G00284950</name>
</gene>
<evidence type="ECO:0000313" key="4">
    <source>
        <dbReference type="Proteomes" id="UP001557470"/>
    </source>
</evidence>
<feature type="chain" id="PRO_5044784286" evidence="2">
    <location>
        <begin position="19"/>
        <end position="108"/>
    </location>
</feature>